<dbReference type="AlphaFoldDB" id="A0A1M4XVV1"/>
<feature type="transmembrane region" description="Helical" evidence="6">
    <location>
        <begin position="283"/>
        <end position="299"/>
    </location>
</feature>
<feature type="transmembrane region" description="Helical" evidence="6">
    <location>
        <begin position="60"/>
        <end position="78"/>
    </location>
</feature>
<evidence type="ECO:0000259" key="8">
    <source>
        <dbReference type="Pfam" id="PF13567"/>
    </source>
</evidence>
<feature type="transmembrane region" description="Helical" evidence="6">
    <location>
        <begin position="445"/>
        <end position="464"/>
    </location>
</feature>
<feature type="transmembrane region" description="Helical" evidence="6">
    <location>
        <begin position="416"/>
        <end position="438"/>
    </location>
</feature>
<accession>A0A1M4XVV1</accession>
<dbReference type="NCBIfam" id="TIGR00360">
    <property type="entry name" value="ComEC_N-term"/>
    <property type="match status" value="1"/>
</dbReference>
<dbReference type="EMBL" id="FQVQ01000002">
    <property type="protein sequence ID" value="SHE97707.1"/>
    <property type="molecule type" value="Genomic_DNA"/>
</dbReference>
<evidence type="ECO:0000256" key="4">
    <source>
        <dbReference type="ARBA" id="ARBA00022989"/>
    </source>
</evidence>
<gene>
    <name evidence="9" type="ORF">SAMN05444377_102203</name>
</gene>
<dbReference type="OrthoDB" id="9761531at2"/>
<feature type="transmembrane region" description="Helical" evidence="6">
    <location>
        <begin position="470"/>
        <end position="494"/>
    </location>
</feature>
<proteinExistence type="predicted"/>
<keyword evidence="3 6" id="KW-0812">Transmembrane</keyword>
<dbReference type="Pfam" id="PF13567">
    <property type="entry name" value="DUF4131"/>
    <property type="match status" value="1"/>
</dbReference>
<keyword evidence="2" id="KW-1003">Cell membrane</keyword>
<dbReference type="InterPro" id="IPR025405">
    <property type="entry name" value="DUF4131"/>
</dbReference>
<feature type="transmembrane region" description="Helical" evidence="6">
    <location>
        <begin position="506"/>
        <end position="525"/>
    </location>
</feature>
<comment type="subcellular location">
    <subcellularLocation>
        <location evidence="1">Cell membrane</location>
        <topology evidence="1">Multi-pass membrane protein</topology>
    </subcellularLocation>
</comment>
<dbReference type="GO" id="GO:0005886">
    <property type="term" value="C:plasma membrane"/>
    <property type="evidence" value="ECO:0007669"/>
    <property type="project" value="UniProtKB-SubCell"/>
</dbReference>
<evidence type="ECO:0000256" key="6">
    <source>
        <dbReference type="SAM" id="Phobius"/>
    </source>
</evidence>
<feature type="transmembrane region" description="Helical" evidence="6">
    <location>
        <begin position="385"/>
        <end position="404"/>
    </location>
</feature>
<name>A0A1M4XVV1_9FLAO</name>
<feature type="domain" description="DUF4131" evidence="8">
    <location>
        <begin position="28"/>
        <end position="188"/>
    </location>
</feature>
<evidence type="ECO:0000256" key="1">
    <source>
        <dbReference type="ARBA" id="ARBA00004651"/>
    </source>
</evidence>
<dbReference type="PANTHER" id="PTHR30619:SF1">
    <property type="entry name" value="RECOMBINATION PROTEIN 2"/>
    <property type="match status" value="1"/>
</dbReference>
<reference evidence="9 10" key="1">
    <citation type="submission" date="2016-11" db="EMBL/GenBank/DDBJ databases">
        <authorList>
            <person name="Jaros S."/>
            <person name="Januszkiewicz K."/>
            <person name="Wedrychowicz H."/>
        </authorList>
    </citation>
    <scope>NUCLEOTIDE SEQUENCE [LARGE SCALE GENOMIC DNA]</scope>
    <source>
        <strain evidence="9 10">DSM 25660</strain>
    </source>
</reference>
<feature type="transmembrane region" description="Helical" evidence="6">
    <location>
        <begin position="7"/>
        <end position="24"/>
    </location>
</feature>
<protein>
    <submittedName>
        <fullName evidence="9">Competence protein ComEC</fullName>
    </submittedName>
</protein>
<feature type="transmembrane region" description="Helical" evidence="6">
    <location>
        <begin position="353"/>
        <end position="373"/>
    </location>
</feature>
<evidence type="ECO:0000313" key="10">
    <source>
        <dbReference type="Proteomes" id="UP000184147"/>
    </source>
</evidence>
<evidence type="ECO:0000259" key="7">
    <source>
        <dbReference type="Pfam" id="PF03772"/>
    </source>
</evidence>
<evidence type="ECO:0000256" key="3">
    <source>
        <dbReference type="ARBA" id="ARBA00022692"/>
    </source>
</evidence>
<evidence type="ECO:0000256" key="2">
    <source>
        <dbReference type="ARBA" id="ARBA00022475"/>
    </source>
</evidence>
<dbReference type="PANTHER" id="PTHR30619">
    <property type="entry name" value="DNA INTERNALIZATION/COMPETENCE PROTEIN COMEC/REC2"/>
    <property type="match status" value="1"/>
</dbReference>
<organism evidence="9 10">
    <name type="scientific">Flavobacterium fontis</name>
    <dbReference type="NCBI Taxonomy" id="1124188"/>
    <lineage>
        <taxon>Bacteria</taxon>
        <taxon>Pseudomonadati</taxon>
        <taxon>Bacteroidota</taxon>
        <taxon>Flavobacteriia</taxon>
        <taxon>Flavobacteriales</taxon>
        <taxon>Flavobacteriaceae</taxon>
        <taxon>Flavobacterium</taxon>
    </lineage>
</organism>
<feature type="transmembrane region" description="Helical" evidence="6">
    <location>
        <begin position="249"/>
        <end position="271"/>
    </location>
</feature>
<feature type="domain" description="ComEC/Rec2-related protein" evidence="7">
    <location>
        <begin position="228"/>
        <end position="497"/>
    </location>
</feature>
<keyword evidence="10" id="KW-1185">Reference proteome</keyword>
<dbReference type="InterPro" id="IPR052159">
    <property type="entry name" value="Competence_DNA_uptake"/>
</dbReference>
<dbReference type="Pfam" id="PF03772">
    <property type="entry name" value="Competence"/>
    <property type="match status" value="1"/>
</dbReference>
<dbReference type="InterPro" id="IPR004477">
    <property type="entry name" value="ComEC_N"/>
</dbReference>
<dbReference type="RefSeq" id="WP_073361580.1">
    <property type="nucleotide sequence ID" value="NZ_FQVQ01000002.1"/>
</dbReference>
<dbReference type="STRING" id="1124188.SAMN05444377_102203"/>
<evidence type="ECO:0000313" key="9">
    <source>
        <dbReference type="EMBL" id="SHE97707.1"/>
    </source>
</evidence>
<keyword evidence="5 6" id="KW-0472">Membrane</keyword>
<dbReference type="Proteomes" id="UP000184147">
    <property type="component" value="Unassembled WGS sequence"/>
</dbReference>
<feature type="transmembrane region" description="Helical" evidence="6">
    <location>
        <begin position="328"/>
        <end position="347"/>
    </location>
</feature>
<sequence length="667" mass="75984">MKAIQFPLIRVTLAFIIGLFLGKLIVVPPVLWACGILFSALTVGVIHFYTRKFIVPPNALGGLLLLIFVGIGGMRIAMDNPQRNPNHFSHFLKKSQSCSLVVTLESQLRTSTTRTRYVAEVHQWNGQKTMGKIVVGFPKNKQPYTVGELYGVTGVFLPLQPAVNPGQFDYSAYLKNKHWYGQLLVSRAKSLAPPPKSIPAIADGIRQTVHQRLKKHLDESDLALVMALILGQQQDMNADLIQAYQKAGAVHILSVSGLHVGFVLIFIQTLLKPFPNTRRYRRVKIVMVILGLWSFGFLAGLAPSVLRSVVMFSGLAVGAYLRRSSNSYNTLFTSLFLILLWEPHALWDVGLQLSYTAVFFILWLHPILQNLWSPRSKVGRYVRDLLSVSLAAQLGTLPLSLYYFHQFPGLFFVTNLLLLPGMGVLMGLGLLSVLMAYLNWIWSPVLKLMQWALDLMNGIIRLIAAQEEMVWSGIPMNLTAMLLLYGIIVMGVFAVERRNFYSYRNFLGSILVFQLAIFGIRHYHWQEEAWILFHQRKATLIAHQQYDQYRFLCKNNTALMTLEAFALSRWLAPATRQDMRQHRFWLNGKKIALVDETGRFPKVRPHILIVTNNPRCGPESWLRRHRPDWVVLDGSNGYQLRKSWRECCYQLKIPFHDTSEKGSFSVF</sequence>
<keyword evidence="4 6" id="KW-1133">Transmembrane helix</keyword>
<evidence type="ECO:0000256" key="5">
    <source>
        <dbReference type="ARBA" id="ARBA00023136"/>
    </source>
</evidence>